<feature type="compositionally biased region" description="Low complexity" evidence="1">
    <location>
        <begin position="1027"/>
        <end position="1057"/>
    </location>
</feature>
<feature type="region of interest" description="Disordered" evidence="1">
    <location>
        <begin position="1"/>
        <end position="21"/>
    </location>
</feature>
<feature type="region of interest" description="Disordered" evidence="1">
    <location>
        <begin position="550"/>
        <end position="614"/>
    </location>
</feature>
<evidence type="ECO:0000313" key="3">
    <source>
        <dbReference type="EMBL" id="TRY75214.1"/>
    </source>
</evidence>
<name>A0A553PC12_TIGCA</name>
<gene>
    <name evidence="3" type="ORF">TCAL_15661</name>
</gene>
<evidence type="ECO:0000256" key="1">
    <source>
        <dbReference type="SAM" id="MobiDB-lite"/>
    </source>
</evidence>
<feature type="compositionally biased region" description="Low complexity" evidence="1">
    <location>
        <begin position="770"/>
        <end position="779"/>
    </location>
</feature>
<dbReference type="SMART" id="SM00091">
    <property type="entry name" value="PAS"/>
    <property type="match status" value="1"/>
</dbReference>
<feature type="compositionally biased region" description="Polar residues" evidence="1">
    <location>
        <begin position="994"/>
        <end position="1021"/>
    </location>
</feature>
<feature type="region of interest" description="Disordered" evidence="1">
    <location>
        <begin position="500"/>
        <end position="525"/>
    </location>
</feature>
<feature type="compositionally biased region" description="Low complexity" evidence="1">
    <location>
        <begin position="680"/>
        <end position="708"/>
    </location>
</feature>
<organism evidence="3 4">
    <name type="scientific">Tigriopus californicus</name>
    <name type="common">Marine copepod</name>
    <dbReference type="NCBI Taxonomy" id="6832"/>
    <lineage>
        <taxon>Eukaryota</taxon>
        <taxon>Metazoa</taxon>
        <taxon>Ecdysozoa</taxon>
        <taxon>Arthropoda</taxon>
        <taxon>Crustacea</taxon>
        <taxon>Multicrustacea</taxon>
        <taxon>Hexanauplia</taxon>
        <taxon>Copepoda</taxon>
        <taxon>Harpacticoida</taxon>
        <taxon>Harpacticidae</taxon>
        <taxon>Tigriopus</taxon>
    </lineage>
</organism>
<feature type="compositionally biased region" description="Gly residues" evidence="1">
    <location>
        <begin position="599"/>
        <end position="608"/>
    </location>
</feature>
<dbReference type="InterPro" id="IPR000014">
    <property type="entry name" value="PAS"/>
</dbReference>
<feature type="compositionally biased region" description="Low complexity" evidence="1">
    <location>
        <begin position="801"/>
        <end position="816"/>
    </location>
</feature>
<accession>A0A553PC12</accession>
<sequence>MEIHPRSTSRCSPSPVSSLESTLNYSTDPIARLSAASTVGVTTSVGLASESNSAASLVEDRLFQELMDVFGSSEPSGSLPLETSPPGPAHTPPFKSTGRGLAAAGQAPGQTPPRGSVEQSLLASLLPKEMMGSMVLDALNGFMFLLSSDAKLDYLSDNVEEFLGSGALLDMAHQRLYDFIHPDDRAYFRQLLQEPRVRDVVGAGAARNNNKPLFVRFRVQSSHPDSPNGPYECLQVSVVTVSPKERIVHQGRDLSRARLFCVARKVSQAERKQFMKVEMFSTKVDPHQNYRVQLVDTSGMNSRHTTLMTQSMLNKHLVLDLCHPQDRSILEAHLEASMSQAVVSSIYRMRILNSYMKVKSKSKYYAACPAANNFHSLILSSHSIIPESESMDKDIAPCRADLSASPNGPPPHEHLLRSDVLEELFGPSSSSGGPGSNDSASSRRGSVGLSEGVPINNNVVKTESPRSNSSNGSGGQPDREEDSSKQKDLLLKQLLNVNFNRDDKTKANSSAPTVSSVSSSSSSTNSRILQILSQTNDNVKCSTFGPNLSLSATSIPGVNTGSGGLKRPASSSSTLSSSSSSMLESALGAPSPKMLSRSGVGGGGGMGSRPGCELPPTTTYSSVCKENPALAKLLEKPLHNAVSVPPPVPTKWHQEPRETLPKGEDEMRKFLPPHPAERASLLSSASATATSNLSTSSMSSSPSTSTSLGESGASATVLQPRSNEFASSSLIPSSLNHHSAGVSNHFFNDLDPELSNILDEVIDIQEKQHSSLASSTSTSGPQNLIPSPGVAGCSLVPGATSASSSSSSSSSSLSSSVGMMSMAGRNNSSSGIQSIAGTGRSAPNPLSVASNNNQGIASGLHHMGANNGCPNPVSLVPRMNELFEVVPPNMSLPPTPDIDSLVMIQQRQRRMSSGGTTSNTRRGPQHRSPSGGPNLAFQSLVSPPNRSVSQSQQPIAGRGGNSLPMSSSNNGGSQLLMQQLNSGPMGGNRGGNVPQLSHQPFSRQSPFLGQHQVRPTPNNVMGSMRGQMQYPTTQPQQPLQQPQQQPQQHQRHSLQSPYSSSHQNHRMGSSPSSTSSYPNRGFQSNSHPDESQSLLQKLLSDGSS</sequence>
<feature type="compositionally biased region" description="Low complexity" evidence="1">
    <location>
        <begin position="98"/>
        <end position="115"/>
    </location>
</feature>
<dbReference type="AlphaFoldDB" id="A0A553PC12"/>
<proteinExistence type="predicted"/>
<evidence type="ECO:0000259" key="2">
    <source>
        <dbReference type="PROSITE" id="PS50112"/>
    </source>
</evidence>
<dbReference type="EMBL" id="VCGU01000005">
    <property type="protein sequence ID" value="TRY75214.1"/>
    <property type="molecule type" value="Genomic_DNA"/>
</dbReference>
<protein>
    <recommendedName>
        <fullName evidence="2">PAS domain-containing protein</fullName>
    </recommendedName>
</protein>
<feature type="compositionally biased region" description="Polar residues" evidence="1">
    <location>
        <begin position="824"/>
        <end position="836"/>
    </location>
</feature>
<feature type="compositionally biased region" description="Polar residues" evidence="1">
    <location>
        <begin position="906"/>
        <end position="922"/>
    </location>
</feature>
<feature type="compositionally biased region" description="Low complexity" evidence="1">
    <location>
        <begin position="570"/>
        <end position="581"/>
    </location>
</feature>
<feature type="region of interest" description="Disordered" evidence="1">
    <location>
        <begin position="424"/>
        <end position="486"/>
    </location>
</feature>
<feature type="region of interest" description="Disordered" evidence="1">
    <location>
        <begin position="73"/>
        <end position="118"/>
    </location>
</feature>
<reference evidence="3 4" key="1">
    <citation type="journal article" date="2018" name="Nat. Ecol. Evol.">
        <title>Genomic signatures of mitonuclear coevolution across populations of Tigriopus californicus.</title>
        <authorList>
            <person name="Barreto F.S."/>
            <person name="Watson E.T."/>
            <person name="Lima T.G."/>
            <person name="Willett C.S."/>
            <person name="Edmands S."/>
            <person name="Li W."/>
            <person name="Burton R.S."/>
        </authorList>
    </citation>
    <scope>NUCLEOTIDE SEQUENCE [LARGE SCALE GENOMIC DNA]</scope>
    <source>
        <strain evidence="3 4">San Diego</strain>
    </source>
</reference>
<dbReference type="Proteomes" id="UP000318571">
    <property type="component" value="Chromosome 2"/>
</dbReference>
<feature type="region of interest" description="Disordered" evidence="1">
    <location>
        <begin position="680"/>
        <end position="716"/>
    </location>
</feature>
<keyword evidence="4" id="KW-1185">Reference proteome</keyword>
<feature type="domain" description="PAS" evidence="2">
    <location>
        <begin position="128"/>
        <end position="194"/>
    </location>
</feature>
<feature type="region of interest" description="Disordered" evidence="1">
    <location>
        <begin position="769"/>
        <end position="853"/>
    </location>
</feature>
<feature type="compositionally biased region" description="Low complexity" evidence="1">
    <location>
        <begin position="426"/>
        <end position="442"/>
    </location>
</feature>
<feature type="region of interest" description="Disordered" evidence="1">
    <location>
        <begin position="906"/>
        <end position="1104"/>
    </location>
</feature>
<dbReference type="SUPFAM" id="SSF55785">
    <property type="entry name" value="PYP-like sensor domain (PAS domain)"/>
    <property type="match status" value="1"/>
</dbReference>
<feature type="compositionally biased region" description="Polar residues" evidence="1">
    <location>
        <begin position="963"/>
        <end position="982"/>
    </location>
</feature>
<evidence type="ECO:0000313" key="4">
    <source>
        <dbReference type="Proteomes" id="UP000318571"/>
    </source>
</evidence>
<feature type="compositionally biased region" description="Polar residues" evidence="1">
    <location>
        <begin position="550"/>
        <end position="559"/>
    </location>
</feature>
<dbReference type="Gene3D" id="3.30.450.20">
    <property type="entry name" value="PAS domain"/>
    <property type="match status" value="2"/>
</dbReference>
<feature type="compositionally biased region" description="Polar residues" evidence="1">
    <location>
        <begin position="1077"/>
        <end position="1104"/>
    </location>
</feature>
<dbReference type="CDD" id="cd00130">
    <property type="entry name" value="PAS"/>
    <property type="match status" value="1"/>
</dbReference>
<dbReference type="STRING" id="6832.A0A553PC12"/>
<feature type="compositionally biased region" description="Polar residues" evidence="1">
    <location>
        <begin position="936"/>
        <end position="954"/>
    </location>
</feature>
<dbReference type="PROSITE" id="PS50112">
    <property type="entry name" value="PAS"/>
    <property type="match status" value="1"/>
</dbReference>
<dbReference type="InterPro" id="IPR035965">
    <property type="entry name" value="PAS-like_dom_sf"/>
</dbReference>
<comment type="caution">
    <text evidence="3">The sequence shown here is derived from an EMBL/GenBank/DDBJ whole genome shotgun (WGS) entry which is preliminary data.</text>
</comment>
<feature type="compositionally biased region" description="Low complexity" evidence="1">
    <location>
        <begin position="507"/>
        <end position="525"/>
    </location>
</feature>